<dbReference type="Gene3D" id="2.40.50.140">
    <property type="entry name" value="Nucleic acid-binding proteins"/>
    <property type="match status" value="1"/>
</dbReference>
<dbReference type="Proteomes" id="UP000734854">
    <property type="component" value="Unassembled WGS sequence"/>
</dbReference>
<dbReference type="CDD" id="cd04479">
    <property type="entry name" value="RPA3"/>
    <property type="match status" value="1"/>
</dbReference>
<reference evidence="5 6" key="1">
    <citation type="submission" date="2020-08" db="EMBL/GenBank/DDBJ databases">
        <title>Plant Genome Project.</title>
        <authorList>
            <person name="Zhang R.-G."/>
        </authorList>
    </citation>
    <scope>NUCLEOTIDE SEQUENCE [LARGE SCALE GENOMIC DNA]</scope>
    <source>
        <tissue evidence="5">Rhizome</tissue>
    </source>
</reference>
<dbReference type="SUPFAM" id="SSF50249">
    <property type="entry name" value="Nucleic acid-binding proteins"/>
    <property type="match status" value="1"/>
</dbReference>
<protein>
    <submittedName>
        <fullName evidence="5">Uncharacterized protein</fullName>
    </submittedName>
</protein>
<dbReference type="PANTHER" id="PTHR47058:SF3">
    <property type="entry name" value="REPLICATION PROTEIN A 14 KDA SUBUNIT A-RELATED"/>
    <property type="match status" value="1"/>
</dbReference>
<dbReference type="GO" id="GO:0006310">
    <property type="term" value="P:DNA recombination"/>
    <property type="evidence" value="ECO:0007669"/>
    <property type="project" value="InterPro"/>
</dbReference>
<dbReference type="AlphaFoldDB" id="A0A8J5FBN2"/>
<feature type="region of interest" description="Disordered" evidence="4">
    <location>
        <begin position="122"/>
        <end position="145"/>
    </location>
</feature>
<evidence type="ECO:0000256" key="3">
    <source>
        <dbReference type="ARBA" id="ARBA00023242"/>
    </source>
</evidence>
<evidence type="ECO:0000256" key="2">
    <source>
        <dbReference type="ARBA" id="ARBA00009761"/>
    </source>
</evidence>
<dbReference type="GO" id="GO:0031981">
    <property type="term" value="C:nuclear lumen"/>
    <property type="evidence" value="ECO:0007669"/>
    <property type="project" value="UniProtKB-ARBA"/>
</dbReference>
<comment type="similarity">
    <text evidence="2">Belongs to the replication factor A protein 3 family.</text>
</comment>
<dbReference type="InterPro" id="IPR013970">
    <property type="entry name" value="Rfa2"/>
</dbReference>
<dbReference type="GO" id="GO:0006281">
    <property type="term" value="P:DNA repair"/>
    <property type="evidence" value="ECO:0007669"/>
    <property type="project" value="InterPro"/>
</dbReference>
<sequence length="424" mass="46896">MEKPMRSAASIISFLPKRTGFSGDGNAHAQGLQQRRSFIASIVPVEVRRKGKGGAGGEFEEPTSPKVTCMGQVKLRKMRCNSNEETKSLPPPAKPDADKRLKSKRTGDASLFLSRMFRRRRRKFPTESEEEKEIGRGDINPASASAPALGTMRWYSSGRETLQDFDWRKVAEQSGREEEDDGAMWTTMPHLANKVACTAALALPSDEIQRRIHHESHVIFYSGARSSHNGPTAWTRTYKSAAIPSAAWFSSLLTGHRFGTCLLAAVFETIERLRTPLSLGFFSFQADLSVYSMDTSSPAVFVNSEILKMYLGRRVRAVIQVLRNDAGAIVGKSTDGQQLTIKGSQALPLSHYVEVIGIADSNQSIRAEICTDFGENFVHGLAWHAPVGPKLLFVLFLAQIQLHHLDQISLSCTYDPTNFETCTS</sequence>
<keyword evidence="6" id="KW-1185">Reference proteome</keyword>
<dbReference type="GO" id="GO:0003677">
    <property type="term" value="F:DNA binding"/>
    <property type="evidence" value="ECO:0007669"/>
    <property type="project" value="InterPro"/>
</dbReference>
<organism evidence="5 6">
    <name type="scientific">Zingiber officinale</name>
    <name type="common">Ginger</name>
    <name type="synonym">Amomum zingiber</name>
    <dbReference type="NCBI Taxonomy" id="94328"/>
    <lineage>
        <taxon>Eukaryota</taxon>
        <taxon>Viridiplantae</taxon>
        <taxon>Streptophyta</taxon>
        <taxon>Embryophyta</taxon>
        <taxon>Tracheophyta</taxon>
        <taxon>Spermatophyta</taxon>
        <taxon>Magnoliopsida</taxon>
        <taxon>Liliopsida</taxon>
        <taxon>Zingiberales</taxon>
        <taxon>Zingiberaceae</taxon>
        <taxon>Zingiber</taxon>
    </lineage>
</organism>
<evidence type="ECO:0000313" key="6">
    <source>
        <dbReference type="Proteomes" id="UP000734854"/>
    </source>
</evidence>
<dbReference type="InterPro" id="IPR012340">
    <property type="entry name" value="NA-bd_OB-fold"/>
</dbReference>
<dbReference type="Pfam" id="PF08661">
    <property type="entry name" value="Rep_fac-A_3"/>
    <property type="match status" value="1"/>
</dbReference>
<proteinExistence type="inferred from homology"/>
<comment type="caution">
    <text evidence="5">The sequence shown here is derived from an EMBL/GenBank/DDBJ whole genome shotgun (WGS) entry which is preliminary data.</text>
</comment>
<evidence type="ECO:0000256" key="1">
    <source>
        <dbReference type="ARBA" id="ARBA00004123"/>
    </source>
</evidence>
<dbReference type="EMBL" id="JACMSC010000016">
    <property type="protein sequence ID" value="KAG6483098.1"/>
    <property type="molecule type" value="Genomic_DNA"/>
</dbReference>
<gene>
    <name evidence="5" type="ORF">ZIOFF_059738</name>
</gene>
<feature type="region of interest" description="Disordered" evidence="4">
    <location>
        <begin position="80"/>
        <end position="105"/>
    </location>
</feature>
<accession>A0A8J5FBN2</accession>
<dbReference type="PANTHER" id="PTHR47058">
    <property type="entry name" value="REPLICATION PROTEIN A 14 KDA SUBUNIT A-RELATED"/>
    <property type="match status" value="1"/>
</dbReference>
<keyword evidence="3" id="KW-0539">Nucleus</keyword>
<evidence type="ECO:0000256" key="4">
    <source>
        <dbReference type="SAM" id="MobiDB-lite"/>
    </source>
</evidence>
<dbReference type="GO" id="GO:0006260">
    <property type="term" value="P:DNA replication"/>
    <property type="evidence" value="ECO:0007669"/>
    <property type="project" value="InterPro"/>
</dbReference>
<name>A0A8J5FBN2_ZINOF</name>
<comment type="subcellular location">
    <subcellularLocation>
        <location evidence="1">Nucleus</location>
    </subcellularLocation>
</comment>
<evidence type="ECO:0000313" key="5">
    <source>
        <dbReference type="EMBL" id="KAG6483098.1"/>
    </source>
</evidence>